<dbReference type="InterPro" id="IPR006121">
    <property type="entry name" value="HMA_dom"/>
</dbReference>
<dbReference type="EMBL" id="OX451739">
    <property type="protein sequence ID" value="CAI8611415.1"/>
    <property type="molecule type" value="Genomic_DNA"/>
</dbReference>
<evidence type="ECO:0000259" key="7">
    <source>
        <dbReference type="PROSITE" id="PS50846"/>
    </source>
</evidence>
<evidence type="ECO:0000256" key="1">
    <source>
        <dbReference type="ARBA" id="ARBA00022481"/>
    </source>
</evidence>
<evidence type="ECO:0000256" key="6">
    <source>
        <dbReference type="SAM" id="MobiDB-lite"/>
    </source>
</evidence>
<dbReference type="Pfam" id="PF00403">
    <property type="entry name" value="HMA"/>
    <property type="match status" value="1"/>
</dbReference>
<keyword evidence="9" id="KW-1185">Reference proteome</keyword>
<evidence type="ECO:0000256" key="4">
    <source>
        <dbReference type="ARBA" id="ARBA00023289"/>
    </source>
</evidence>
<feature type="compositionally biased region" description="Basic residues" evidence="6">
    <location>
        <begin position="117"/>
        <end position="133"/>
    </location>
</feature>
<feature type="compositionally biased region" description="Basic residues" evidence="6">
    <location>
        <begin position="195"/>
        <end position="216"/>
    </location>
</feature>
<accession>A0AAV1AQQ1</accession>
<name>A0AAV1AQQ1_VICFA</name>
<dbReference type="PANTHER" id="PTHR45868:SF74">
    <property type="entry name" value="HEAVY METAL-ASSOCIATED ISOPRENYLATED PLANT PROTEIN 33"/>
    <property type="match status" value="1"/>
</dbReference>
<keyword evidence="1" id="KW-0488">Methylation</keyword>
<evidence type="ECO:0000313" key="8">
    <source>
        <dbReference type="EMBL" id="CAI8611415.1"/>
    </source>
</evidence>
<keyword evidence="2" id="KW-0479">Metal-binding</keyword>
<feature type="compositionally biased region" description="Basic residues" evidence="6">
    <location>
        <begin position="158"/>
        <end position="176"/>
    </location>
</feature>
<keyword evidence="4" id="KW-0636">Prenylation</keyword>
<dbReference type="AlphaFoldDB" id="A0AAV1AQQ1"/>
<sequence length="314" mass="36055">MENTNDLPISTLKVNFGCTKGCSEDITNMLKQLKEVKSISIDPSQGNVTVVGNVNPMKLVKLLQKMGKKAQLWSFDKEPNNKKAGSHAKDKHHSCDRYESSDIEDVSQTDHGYKQRTTQHQKNKKMHGKHKHHSSDCHEISDTEDDVSQTDHGYKQRTTQHHKNNKAGSHVKHKHPSSGCHESSDTEDDSQTDHGHKHRTHQHQKNKKMHDNKRNHMFGFGNQHGPPRPPPQYTYQPFPGYHNNYHPAMHEYQPQHGAYAMPPSMYPGSRPPYPGPYHGSGQPWPSYGQYGSMFPSYNPMVHYNSYEDNYRYPI</sequence>
<dbReference type="InterPro" id="IPR036163">
    <property type="entry name" value="HMA_dom_sf"/>
</dbReference>
<gene>
    <name evidence="8" type="ORF">VFH_IV228040</name>
</gene>
<feature type="domain" description="HMA" evidence="7">
    <location>
        <begin position="7"/>
        <end position="71"/>
    </location>
</feature>
<organism evidence="8 9">
    <name type="scientific">Vicia faba</name>
    <name type="common">Broad bean</name>
    <name type="synonym">Faba vulgaris</name>
    <dbReference type="NCBI Taxonomy" id="3906"/>
    <lineage>
        <taxon>Eukaryota</taxon>
        <taxon>Viridiplantae</taxon>
        <taxon>Streptophyta</taxon>
        <taxon>Embryophyta</taxon>
        <taxon>Tracheophyta</taxon>
        <taxon>Spermatophyta</taxon>
        <taxon>Magnoliopsida</taxon>
        <taxon>eudicotyledons</taxon>
        <taxon>Gunneridae</taxon>
        <taxon>Pentapetalae</taxon>
        <taxon>rosids</taxon>
        <taxon>fabids</taxon>
        <taxon>Fabales</taxon>
        <taxon>Fabaceae</taxon>
        <taxon>Papilionoideae</taxon>
        <taxon>50 kb inversion clade</taxon>
        <taxon>NPAAA clade</taxon>
        <taxon>Hologalegina</taxon>
        <taxon>IRL clade</taxon>
        <taxon>Fabeae</taxon>
        <taxon>Vicia</taxon>
    </lineage>
</organism>
<dbReference type="GO" id="GO:0046872">
    <property type="term" value="F:metal ion binding"/>
    <property type="evidence" value="ECO:0007669"/>
    <property type="project" value="UniProtKB-KW"/>
</dbReference>
<dbReference type="PROSITE" id="PS50846">
    <property type="entry name" value="HMA_2"/>
    <property type="match status" value="1"/>
</dbReference>
<evidence type="ECO:0000256" key="5">
    <source>
        <dbReference type="ARBA" id="ARBA00024045"/>
    </source>
</evidence>
<dbReference type="PANTHER" id="PTHR45868">
    <property type="entry name" value="HEAVY METAL-ASSOCIATED ISOPRENYLATED PLANT PROTEIN 33-RELATED"/>
    <property type="match status" value="1"/>
</dbReference>
<evidence type="ECO:0000313" key="9">
    <source>
        <dbReference type="Proteomes" id="UP001157006"/>
    </source>
</evidence>
<comment type="similarity">
    <text evidence="5">Belongs to the HIPP family.</text>
</comment>
<dbReference type="Proteomes" id="UP001157006">
    <property type="component" value="Chromosome 4"/>
</dbReference>
<evidence type="ECO:0000256" key="3">
    <source>
        <dbReference type="ARBA" id="ARBA00023288"/>
    </source>
</evidence>
<dbReference type="CDD" id="cd00371">
    <property type="entry name" value="HMA"/>
    <property type="match status" value="1"/>
</dbReference>
<keyword evidence="3" id="KW-0449">Lipoprotein</keyword>
<protein>
    <recommendedName>
        <fullName evidence="7">HMA domain-containing protein</fullName>
    </recommendedName>
</protein>
<dbReference type="SUPFAM" id="SSF55008">
    <property type="entry name" value="HMA, heavy metal-associated domain"/>
    <property type="match status" value="1"/>
</dbReference>
<feature type="region of interest" description="Disordered" evidence="6">
    <location>
        <begin position="75"/>
        <end position="229"/>
    </location>
</feature>
<evidence type="ECO:0000256" key="2">
    <source>
        <dbReference type="ARBA" id="ARBA00022723"/>
    </source>
</evidence>
<reference evidence="8 9" key="1">
    <citation type="submission" date="2023-01" db="EMBL/GenBank/DDBJ databases">
        <authorList>
            <person name="Kreplak J."/>
        </authorList>
    </citation>
    <scope>NUCLEOTIDE SEQUENCE [LARGE SCALE GENOMIC DNA]</scope>
</reference>
<dbReference type="Gene3D" id="3.30.70.100">
    <property type="match status" value="1"/>
</dbReference>
<proteinExistence type="inferred from homology"/>